<evidence type="ECO:0000256" key="8">
    <source>
        <dbReference type="ARBA" id="ARBA00023136"/>
    </source>
</evidence>
<dbReference type="Pfam" id="PF07714">
    <property type="entry name" value="PK_Tyr_Ser-Thr"/>
    <property type="match status" value="1"/>
</dbReference>
<gene>
    <name evidence="14" type="ordered locus">AXX17_At2g01750</name>
</gene>
<dbReference type="PANTHER" id="PTHR48007">
    <property type="entry name" value="LEUCINE-RICH REPEAT RECEPTOR-LIKE PROTEIN KINASE PXC1"/>
    <property type="match status" value="1"/>
</dbReference>
<keyword evidence="9" id="KW-0325">Glycoprotein</keyword>
<dbReference type="ExpressionAtlas" id="A0A178VMZ1">
    <property type="expression patterns" value="baseline and differential"/>
</dbReference>
<evidence type="ECO:0000256" key="10">
    <source>
        <dbReference type="SAM" id="MobiDB-lite"/>
    </source>
</evidence>
<reference evidence="15" key="1">
    <citation type="journal article" date="2016" name="Proc. Natl. Acad. Sci. U.S.A.">
        <title>Chromosome-level assembly of Arabidopsis thaliana Ler reveals the extent of translocation and inversion polymorphisms.</title>
        <authorList>
            <person name="Zapata L."/>
            <person name="Ding J."/>
            <person name="Willing E.M."/>
            <person name="Hartwig B."/>
            <person name="Bezdan D."/>
            <person name="Jiao W.B."/>
            <person name="Patel V."/>
            <person name="Velikkakam James G."/>
            <person name="Koornneef M."/>
            <person name="Ossowski S."/>
            <person name="Schneeberger K."/>
        </authorList>
    </citation>
    <scope>NUCLEOTIDE SEQUENCE [LARGE SCALE GENOMIC DNA]</scope>
    <source>
        <strain evidence="15">cv. Landsberg erecta</strain>
    </source>
</reference>
<evidence type="ECO:0000256" key="9">
    <source>
        <dbReference type="ARBA" id="ARBA00023180"/>
    </source>
</evidence>
<evidence type="ECO:0000256" key="6">
    <source>
        <dbReference type="ARBA" id="ARBA00022737"/>
    </source>
</evidence>
<evidence type="ECO:0000256" key="12">
    <source>
        <dbReference type="SAM" id="SignalP"/>
    </source>
</evidence>
<dbReference type="InterPro" id="IPR046959">
    <property type="entry name" value="PRK1-6/SRF4-like"/>
</dbReference>
<keyword evidence="4 11" id="KW-0812">Transmembrane</keyword>
<dbReference type="GO" id="GO:0005524">
    <property type="term" value="F:ATP binding"/>
    <property type="evidence" value="ECO:0007669"/>
    <property type="project" value="InterPro"/>
</dbReference>
<dbReference type="FunFam" id="3.80.10.10:FF:000041">
    <property type="entry name" value="LRR receptor-like serine/threonine-protein kinase ERECTA"/>
    <property type="match status" value="1"/>
</dbReference>
<comment type="subcellular location">
    <subcellularLocation>
        <location evidence="1">Membrane</location>
        <topology evidence="1">Single-pass type I membrane protein</topology>
    </subcellularLocation>
</comment>
<evidence type="ECO:0000256" key="2">
    <source>
        <dbReference type="ARBA" id="ARBA00009592"/>
    </source>
</evidence>
<dbReference type="EMBL" id="LUHQ01000002">
    <property type="protein sequence ID" value="OAP07747.1"/>
    <property type="molecule type" value="Genomic_DNA"/>
</dbReference>
<dbReference type="SUPFAM" id="SSF56112">
    <property type="entry name" value="Protein kinase-like (PK-like)"/>
    <property type="match status" value="1"/>
</dbReference>
<evidence type="ECO:0000256" key="4">
    <source>
        <dbReference type="ARBA" id="ARBA00022692"/>
    </source>
</evidence>
<feature type="region of interest" description="Disordered" evidence="10">
    <location>
        <begin position="386"/>
        <end position="424"/>
    </location>
</feature>
<dbReference type="Gene3D" id="1.10.510.10">
    <property type="entry name" value="Transferase(Phosphotransferase) domain 1"/>
    <property type="match status" value="1"/>
</dbReference>
<dbReference type="InterPro" id="IPR001611">
    <property type="entry name" value="Leu-rich_rpt"/>
</dbReference>
<keyword evidence="8 11" id="KW-0472">Membrane</keyword>
<feature type="compositionally biased region" description="Polar residues" evidence="10">
    <location>
        <begin position="406"/>
        <end position="417"/>
    </location>
</feature>
<feature type="transmembrane region" description="Helical" evidence="11">
    <location>
        <begin position="352"/>
        <end position="377"/>
    </location>
</feature>
<accession>A0A178VMZ1</accession>
<protein>
    <recommendedName>
        <fullName evidence="13">Protein kinase domain-containing protein</fullName>
    </recommendedName>
</protein>
<dbReference type="SMART" id="SM00369">
    <property type="entry name" value="LRR_TYP"/>
    <property type="match status" value="3"/>
</dbReference>
<dbReference type="PROSITE" id="PS50011">
    <property type="entry name" value="PROTEIN_KINASE_DOM"/>
    <property type="match status" value="1"/>
</dbReference>
<evidence type="ECO:0000256" key="1">
    <source>
        <dbReference type="ARBA" id="ARBA00004479"/>
    </source>
</evidence>
<dbReference type="InterPro" id="IPR032675">
    <property type="entry name" value="LRR_dom_sf"/>
</dbReference>
<feature type="chain" id="PRO_5008095140" description="Protein kinase domain-containing protein" evidence="12">
    <location>
        <begin position="26"/>
        <end position="767"/>
    </location>
</feature>
<dbReference type="Gene3D" id="3.80.10.10">
    <property type="entry name" value="Ribonuclease Inhibitor"/>
    <property type="match status" value="2"/>
</dbReference>
<dbReference type="InterPro" id="IPR000719">
    <property type="entry name" value="Prot_kinase_dom"/>
</dbReference>
<comment type="caution">
    <text evidence="14">The sequence shown here is derived from an EMBL/GenBank/DDBJ whole genome shotgun (WGS) entry which is preliminary data.</text>
</comment>
<feature type="domain" description="Protein kinase" evidence="13">
    <location>
        <begin position="426"/>
        <end position="745"/>
    </location>
</feature>
<evidence type="ECO:0000256" key="11">
    <source>
        <dbReference type="SAM" id="Phobius"/>
    </source>
</evidence>
<keyword evidence="3" id="KW-0433">Leucine-rich repeat</keyword>
<dbReference type="GO" id="GO:0004672">
    <property type="term" value="F:protein kinase activity"/>
    <property type="evidence" value="ECO:0007669"/>
    <property type="project" value="InterPro"/>
</dbReference>
<evidence type="ECO:0000256" key="7">
    <source>
        <dbReference type="ARBA" id="ARBA00022989"/>
    </source>
</evidence>
<proteinExistence type="inferred from homology"/>
<feature type="signal peptide" evidence="12">
    <location>
        <begin position="1"/>
        <end position="25"/>
    </location>
</feature>
<sequence>MQISLQIHLSSFTFLLLIFLLPVLSESQVASSESQTLLEIQKQLQYPQVLQSWTDTTNFCHIRPSPSLRIICLNGHVTELTVTGNRTSKLSGSFHKLFTLLTQLSSLKTLSLTSLGISGSLSPKIITKLSPSLESLNLSSNFISGKIPEEIVSLKNLKSLVLRDNMFWGFVSDDLRGLSNLQELDLGGNKLGPEVPSLPSKLTTVSLKNNSFRSKIPEQIKKLNKLQSLDLSSNEFTGSIPEFLFSIPSLQILSLDQNLLSGSLPNSSCSSSKIITLDVSHNLLTGKLPSCYSSKSFSNQTVLFSFNCLSLIGTPNAKYQRPLSFCQNQASKAIAVEPIPKAKDKDSARIKLGLVILIIIGVIILAAILVLLVLIALKRRRSRSEDDPFEVNNSNNERHASDKVSVCSTTTASSKSLPDSRRVPQTMRSAVIGLPPYRVFSLEELEEATNDFDAASLFCEQLYRGCLREGIPVTVRVIKLKQKSLPQSLAQQMEVLSKLRHMHLVSVLGHSIASNQDHNQHAGHTIFIVQEYISSGSLRDFLTNCRKKEVLKWPQRMAIAIGVARGIQFLHMGVAPGIFGNNLKIENIMLDETLTVKISGYTIPLPSKVGEERPQAKKPRSNEDREKEDVYQFGVILLQIITGKVVAAGSSEMGSLKLQVSQNLFIFINPTRLTNLEPQCYFLQLENGLRDEPSVLSNLADPSVKGSYAYESLRTTVEFAINCLCEDQSKRPSIEDVVWNLQYTIQVQQGWRPSSGNHESSMKAIYE</sequence>
<name>A0A178VMZ1_ARATH</name>
<keyword evidence="7 11" id="KW-1133">Transmembrane helix</keyword>
<dbReference type="Proteomes" id="UP000078284">
    <property type="component" value="Chromosome 2"/>
</dbReference>
<dbReference type="SUPFAM" id="SSF52058">
    <property type="entry name" value="L domain-like"/>
    <property type="match status" value="1"/>
</dbReference>
<evidence type="ECO:0000259" key="13">
    <source>
        <dbReference type="PROSITE" id="PS50011"/>
    </source>
</evidence>
<evidence type="ECO:0000313" key="15">
    <source>
        <dbReference type="Proteomes" id="UP000078284"/>
    </source>
</evidence>
<dbReference type="Pfam" id="PF13855">
    <property type="entry name" value="LRR_8"/>
    <property type="match status" value="2"/>
</dbReference>
<dbReference type="FunFam" id="3.80.10.10:FF:000673">
    <property type="entry name" value="Probable LRR receptor-like serine/threonine-protein kinase At2g02780"/>
    <property type="match status" value="1"/>
</dbReference>
<keyword evidence="6" id="KW-0677">Repeat</keyword>
<comment type="similarity">
    <text evidence="2">Belongs to the RLP family.</text>
</comment>
<dbReference type="AlphaFoldDB" id="A0A178VMZ1"/>
<evidence type="ECO:0000256" key="5">
    <source>
        <dbReference type="ARBA" id="ARBA00022729"/>
    </source>
</evidence>
<dbReference type="InterPro" id="IPR001245">
    <property type="entry name" value="Ser-Thr/Tyr_kinase_cat_dom"/>
</dbReference>
<dbReference type="InterPro" id="IPR011009">
    <property type="entry name" value="Kinase-like_dom_sf"/>
</dbReference>
<organism evidence="14 15">
    <name type="scientific">Arabidopsis thaliana</name>
    <name type="common">Mouse-ear cress</name>
    <dbReference type="NCBI Taxonomy" id="3702"/>
    <lineage>
        <taxon>Eukaryota</taxon>
        <taxon>Viridiplantae</taxon>
        <taxon>Streptophyta</taxon>
        <taxon>Embryophyta</taxon>
        <taxon>Tracheophyta</taxon>
        <taxon>Spermatophyta</taxon>
        <taxon>Magnoliopsida</taxon>
        <taxon>eudicotyledons</taxon>
        <taxon>Gunneridae</taxon>
        <taxon>Pentapetalae</taxon>
        <taxon>rosids</taxon>
        <taxon>malvids</taxon>
        <taxon>Brassicales</taxon>
        <taxon>Brassicaceae</taxon>
        <taxon>Camelineae</taxon>
        <taxon>Arabidopsis</taxon>
    </lineage>
</organism>
<dbReference type="InterPro" id="IPR003591">
    <property type="entry name" value="Leu-rich_rpt_typical-subtyp"/>
</dbReference>
<evidence type="ECO:0000256" key="3">
    <source>
        <dbReference type="ARBA" id="ARBA00022614"/>
    </source>
</evidence>
<evidence type="ECO:0000313" key="14">
    <source>
        <dbReference type="EMBL" id="OAP07747.1"/>
    </source>
</evidence>
<dbReference type="Gene3D" id="3.30.200.20">
    <property type="entry name" value="Phosphorylase Kinase, domain 1"/>
    <property type="match status" value="1"/>
</dbReference>
<dbReference type="PANTHER" id="PTHR48007:SF4">
    <property type="entry name" value="LEUCINE-RICH REPEAT RECEPTOR-LIKE PROTEIN KINASE PXC1"/>
    <property type="match status" value="1"/>
</dbReference>
<dbReference type="GO" id="GO:0016020">
    <property type="term" value="C:membrane"/>
    <property type="evidence" value="ECO:0007669"/>
    <property type="project" value="UniProtKB-SubCell"/>
</dbReference>
<keyword evidence="5 12" id="KW-0732">Signal</keyword>